<dbReference type="EMBL" id="AP009384">
    <property type="protein sequence ID" value="BAF89265.1"/>
    <property type="molecule type" value="Genomic_DNA"/>
</dbReference>
<organism evidence="2 3">
    <name type="scientific">Azorhizobium caulinodans (strain ATCC 43989 / DSM 5975 / JCM 20966 / LMG 6465 / NBRC 14845 / NCIMB 13405 / ORS 571)</name>
    <dbReference type="NCBI Taxonomy" id="438753"/>
    <lineage>
        <taxon>Bacteria</taxon>
        <taxon>Pseudomonadati</taxon>
        <taxon>Pseudomonadota</taxon>
        <taxon>Alphaproteobacteria</taxon>
        <taxon>Hyphomicrobiales</taxon>
        <taxon>Xanthobacteraceae</taxon>
        <taxon>Azorhizobium</taxon>
    </lineage>
</organism>
<reference evidence="2" key="3">
    <citation type="journal article" date="2009" name="Appl. Environ. Microbiol.">
        <title>Comparative genome-wide transcriptional profiling of Azorhizobium caulinodans ORS571 grown under free-living and symbiotic conditions.</title>
        <authorList>
            <person name="Tsukada S."/>
            <person name="Aono T."/>
            <person name="Akiba N."/>
            <person name="Lee KB."/>
            <person name="Liu CT."/>
            <person name="Toyazaki H."/>
            <person name="Oyaizu H."/>
        </authorList>
    </citation>
    <scope>NUCLEOTIDE SEQUENCE [LARGE SCALE GENOMIC DNA]</scope>
    <source>
        <strain evidence="2">ORS 571</strain>
    </source>
</reference>
<accession>A8IHF3</accession>
<feature type="chain" id="PRO_5002721033" evidence="1">
    <location>
        <begin position="29"/>
        <end position="108"/>
    </location>
</feature>
<proteinExistence type="predicted"/>
<sequence length="108" mass="11364">MMSQRFKRTWGAAAAGLALAFLAAPAEASSPDAWAELHARARTACIKASGLKEARALGQPVDFEASVLILVGGRWPQAHMNNARGTFACLYAKAGGTAEAQEITLPRP</sequence>
<gene>
    <name evidence="2" type="ordered locus">AZC_3267</name>
</gene>
<dbReference type="RefSeq" id="WP_012171790.1">
    <property type="nucleotide sequence ID" value="NC_009937.1"/>
</dbReference>
<reference evidence="2" key="1">
    <citation type="journal article" date="2007" name="Appl. Environ. Microbiol.">
        <title>Rhizobial factors required for stem nodule maturation and maintenance in Sesbania rostrata-Azorhizobium caulinodans ORS571 symbiosis.</title>
        <authorList>
            <person name="Suzuki S."/>
            <person name="Aono T."/>
            <person name="Lee KB."/>
            <person name="Suzuki T."/>
            <person name="Liu CT."/>
            <person name="Miwa H."/>
            <person name="Wakao S."/>
            <person name="Iki T."/>
            <person name="Oyaizu H."/>
        </authorList>
    </citation>
    <scope>NUCLEOTIDE SEQUENCE [LARGE SCALE GENOMIC DNA]</scope>
    <source>
        <strain evidence="2">ORS 571</strain>
    </source>
</reference>
<dbReference type="Proteomes" id="UP000000270">
    <property type="component" value="Chromosome"/>
</dbReference>
<dbReference type="STRING" id="438753.AZC_3267"/>
<reference evidence="2" key="4">
    <citation type="journal article" date="2010" name="Appl. Environ. Microbiol.">
        <title>phrR-like gene praR of Azorhizobium caulinodans ORS571 is essential for symbiosis with Sesbania rostrata and is involved in expression of reb genes.</title>
        <authorList>
            <person name="Akiba N."/>
            <person name="Aono T."/>
            <person name="Toyazaki H."/>
            <person name="Sato S."/>
            <person name="Oyaizu H."/>
        </authorList>
    </citation>
    <scope>NUCLEOTIDE SEQUENCE [LARGE SCALE GENOMIC DNA]</scope>
    <source>
        <strain evidence="2">ORS 571</strain>
    </source>
</reference>
<name>A8IHF3_AZOC5</name>
<keyword evidence="3" id="KW-1185">Reference proteome</keyword>
<feature type="signal peptide" evidence="1">
    <location>
        <begin position="1"/>
        <end position="28"/>
    </location>
</feature>
<dbReference type="eggNOG" id="ENOG5033EGN">
    <property type="taxonomic scope" value="Bacteria"/>
</dbReference>
<reference evidence="2" key="5">
    <citation type="journal article" date="2011" name="Appl. Environ. Microbiol.">
        <title>Involvement of the azorhizobial chromosome partition gene (parA) in the onset of bacteroid differentiation during Sesbania rostrata stem nodule development.</title>
        <authorList>
            <person name="Liu CT."/>
            <person name="Lee KB."/>
            <person name="Wang YS."/>
            <person name="Peng MH."/>
            <person name="Lee KT."/>
            <person name="Suzuki S."/>
            <person name="Suzuki T."/>
            <person name="Oyaizu H."/>
        </authorList>
    </citation>
    <scope>NUCLEOTIDE SEQUENCE [LARGE SCALE GENOMIC DNA]</scope>
    <source>
        <strain evidence="2">ORS 571</strain>
    </source>
</reference>
<evidence type="ECO:0000313" key="2">
    <source>
        <dbReference type="EMBL" id="BAF89265.1"/>
    </source>
</evidence>
<protein>
    <submittedName>
        <fullName evidence="2">Uncharacterized protein</fullName>
    </submittedName>
</protein>
<dbReference type="HOGENOM" id="CLU_151944_0_0_5"/>
<dbReference type="KEGG" id="azc:AZC_3267"/>
<reference evidence="2" key="2">
    <citation type="journal article" date="2008" name="BMC Genomics">
        <title>The genome of the versatile nitrogen fixer Azorhizobium caulinodans ORS571.</title>
        <authorList>
            <person name="Lee KB."/>
            <person name="Backer P.D."/>
            <person name="Aono T."/>
            <person name="Liu CT."/>
            <person name="Suzuki S."/>
            <person name="Suzuki T."/>
            <person name="Kaneko T."/>
            <person name="Yamada M."/>
            <person name="Tabata S."/>
            <person name="Kupfer D.M."/>
            <person name="Najar F.Z."/>
            <person name="Wiley G.B."/>
            <person name="Roe B."/>
            <person name="Binnewies T.T."/>
            <person name="Ussery D.W."/>
            <person name="D'Haeze W."/>
            <person name="Herder J.D."/>
            <person name="Gevers D."/>
            <person name="Vereecke D."/>
            <person name="Holsters M."/>
            <person name="Oyaizu H."/>
        </authorList>
    </citation>
    <scope>NUCLEOTIDE SEQUENCE [LARGE SCALE GENOMIC DNA]</scope>
    <source>
        <strain evidence="2">ORS 571</strain>
    </source>
</reference>
<evidence type="ECO:0000256" key="1">
    <source>
        <dbReference type="SAM" id="SignalP"/>
    </source>
</evidence>
<evidence type="ECO:0000313" key="3">
    <source>
        <dbReference type="Proteomes" id="UP000000270"/>
    </source>
</evidence>
<dbReference type="AlphaFoldDB" id="A8IHF3"/>
<keyword evidence="1" id="KW-0732">Signal</keyword>